<dbReference type="RefSeq" id="WP_207867935.1">
    <property type="nucleotide sequence ID" value="NZ_CP062222.1"/>
</dbReference>
<sequence length="281" mass="30468">MIRGLVLASVLSAIALAAVPGFAVAQERPWTPLPSPPSRSCPDGLCQAEELAPLFRALDGRWGGVVRIVQFGDSHTAGRLITGSLETRLKARFPRRDIRIEPIGVVGVTLTDLRNHPLPVLDAPIDLIVLEYGVNEGFDDTLDPAAYERLLRSEIARLRAEAPRAALLILGAPEAQRGEGGGSCPGDAEARWRSPAMLAVVRDIQQRVAASLNVAYWDWRGRMGGDCSAFRLTLPGANGEDPMMRGDHVHFTQAGADWIGSLLYDDLMTAGRDWYRRGGAN</sequence>
<feature type="domain" description="SGNH hydrolase-type esterase" evidence="2">
    <location>
        <begin position="71"/>
        <end position="257"/>
    </location>
</feature>
<dbReference type="Proteomes" id="UP000663918">
    <property type="component" value="Chromosome"/>
</dbReference>
<dbReference type="KEGG" id="bgoe:IFJ75_10380"/>
<feature type="chain" id="PRO_5037339837" description="SGNH hydrolase-type esterase domain-containing protein" evidence="1">
    <location>
        <begin position="26"/>
        <end position="281"/>
    </location>
</feature>
<accession>A0A975C1P8</accession>
<name>A0A975C1P8_9CAUL</name>
<proteinExistence type="predicted"/>
<dbReference type="Gene3D" id="3.40.50.1110">
    <property type="entry name" value="SGNH hydrolase"/>
    <property type="match status" value="1"/>
</dbReference>
<evidence type="ECO:0000259" key="2">
    <source>
        <dbReference type="Pfam" id="PF13472"/>
    </source>
</evidence>
<evidence type="ECO:0000256" key="1">
    <source>
        <dbReference type="SAM" id="SignalP"/>
    </source>
</evidence>
<dbReference type="EMBL" id="CP062222">
    <property type="protein sequence ID" value="QTC89721.1"/>
    <property type="molecule type" value="Genomic_DNA"/>
</dbReference>
<feature type="signal peptide" evidence="1">
    <location>
        <begin position="1"/>
        <end position="25"/>
    </location>
</feature>
<keyword evidence="4" id="KW-1185">Reference proteome</keyword>
<protein>
    <recommendedName>
        <fullName evidence="2">SGNH hydrolase-type esterase domain-containing protein</fullName>
    </recommendedName>
</protein>
<evidence type="ECO:0000313" key="4">
    <source>
        <dbReference type="Proteomes" id="UP000663918"/>
    </source>
</evidence>
<dbReference type="AlphaFoldDB" id="A0A975C1P8"/>
<gene>
    <name evidence="3" type="ORF">IFJ75_10380</name>
</gene>
<dbReference type="SUPFAM" id="SSF52266">
    <property type="entry name" value="SGNH hydrolase"/>
    <property type="match status" value="1"/>
</dbReference>
<keyword evidence="1" id="KW-0732">Signal</keyword>
<dbReference type="InterPro" id="IPR036514">
    <property type="entry name" value="SGNH_hydro_sf"/>
</dbReference>
<dbReference type="InterPro" id="IPR013830">
    <property type="entry name" value="SGNH_hydro"/>
</dbReference>
<dbReference type="Pfam" id="PF13472">
    <property type="entry name" value="Lipase_GDSL_2"/>
    <property type="match status" value="1"/>
</dbReference>
<reference evidence="3" key="1">
    <citation type="submission" date="2020-09" db="EMBL/GenBank/DDBJ databases">
        <title>Brevundimonas sp. LVF2 isolated from a puddle in Goettingen, Germany.</title>
        <authorList>
            <person name="Friedrich I."/>
            <person name="Klassen A."/>
            <person name="Hannes N."/>
            <person name="Schneider D."/>
            <person name="Hertel R."/>
            <person name="Daniel R."/>
        </authorList>
    </citation>
    <scope>NUCLEOTIDE SEQUENCE</scope>
    <source>
        <strain evidence="3">LVF2</strain>
    </source>
</reference>
<evidence type="ECO:0000313" key="3">
    <source>
        <dbReference type="EMBL" id="QTC89721.1"/>
    </source>
</evidence>
<dbReference type="GO" id="GO:0016788">
    <property type="term" value="F:hydrolase activity, acting on ester bonds"/>
    <property type="evidence" value="ECO:0007669"/>
    <property type="project" value="UniProtKB-ARBA"/>
</dbReference>
<organism evidence="3 4">
    <name type="scientific">Brevundimonas goettingensis</name>
    <dbReference type="NCBI Taxonomy" id="2774190"/>
    <lineage>
        <taxon>Bacteria</taxon>
        <taxon>Pseudomonadati</taxon>
        <taxon>Pseudomonadota</taxon>
        <taxon>Alphaproteobacteria</taxon>
        <taxon>Caulobacterales</taxon>
        <taxon>Caulobacteraceae</taxon>
        <taxon>Brevundimonas</taxon>
    </lineage>
</organism>